<evidence type="ECO:0000256" key="4">
    <source>
        <dbReference type="ARBA" id="ARBA00022824"/>
    </source>
</evidence>
<organism evidence="8 9">
    <name type="scientific">Tribolium castaneum</name>
    <name type="common">Red flour beetle</name>
    <dbReference type="NCBI Taxonomy" id="7070"/>
    <lineage>
        <taxon>Eukaryota</taxon>
        <taxon>Metazoa</taxon>
        <taxon>Ecdysozoa</taxon>
        <taxon>Arthropoda</taxon>
        <taxon>Hexapoda</taxon>
        <taxon>Insecta</taxon>
        <taxon>Pterygota</taxon>
        <taxon>Neoptera</taxon>
        <taxon>Endopterygota</taxon>
        <taxon>Coleoptera</taxon>
        <taxon>Polyphaga</taxon>
        <taxon>Cucujiformia</taxon>
        <taxon>Tenebrionidae</taxon>
        <taxon>Tenebrionidae incertae sedis</taxon>
        <taxon>Tribolium</taxon>
    </lineage>
</organism>
<evidence type="ECO:0000256" key="6">
    <source>
        <dbReference type="ARBA" id="ARBA00023136"/>
    </source>
</evidence>
<keyword evidence="5 7" id="KW-1133">Transmembrane helix</keyword>
<evidence type="ECO:0000256" key="5">
    <source>
        <dbReference type="ARBA" id="ARBA00022989"/>
    </source>
</evidence>
<evidence type="ECO:0000256" key="2">
    <source>
        <dbReference type="ARBA" id="ARBA00010799"/>
    </source>
</evidence>
<dbReference type="EMBL" id="KQ971342">
    <property type="protein sequence ID" value="KYB27573.1"/>
    <property type="molecule type" value="Genomic_DNA"/>
</dbReference>
<reference evidence="8 9" key="2">
    <citation type="journal article" date="2010" name="Nucleic Acids Res.">
        <title>BeetleBase in 2010: revisions to provide comprehensive genomic information for Tribolium castaneum.</title>
        <authorList>
            <person name="Kim H.S."/>
            <person name="Murphy T."/>
            <person name="Xia J."/>
            <person name="Caragea D."/>
            <person name="Park Y."/>
            <person name="Beeman R.W."/>
            <person name="Lorenzen M.D."/>
            <person name="Butcher S."/>
            <person name="Manak J.R."/>
            <person name="Brown S.J."/>
        </authorList>
    </citation>
    <scope>GENOME REANNOTATION</scope>
    <source>
        <strain evidence="8 9">Georgia GA2</strain>
    </source>
</reference>
<dbReference type="PANTHER" id="PTHR42650:SF1">
    <property type="entry name" value="GUIDED ENTRY OF TAIL-ANCHORED PROTEINS FACTOR 1"/>
    <property type="match status" value="1"/>
</dbReference>
<evidence type="ECO:0000313" key="9">
    <source>
        <dbReference type="Proteomes" id="UP000007266"/>
    </source>
</evidence>
<comment type="subcellular location">
    <subcellularLocation>
        <location evidence="1">Endoplasmic reticulum membrane</location>
    </subcellularLocation>
</comment>
<keyword evidence="4" id="KW-0256">Endoplasmic reticulum</keyword>
<dbReference type="PANTHER" id="PTHR42650">
    <property type="entry name" value="TAIL-ANCHORED PROTEIN INSERTION RECEPTOR WRB"/>
    <property type="match status" value="1"/>
</dbReference>
<reference evidence="8 9" key="1">
    <citation type="journal article" date="2008" name="Nature">
        <title>The genome of the model beetle and pest Tribolium castaneum.</title>
        <authorList>
            <consortium name="Tribolium Genome Sequencing Consortium"/>
            <person name="Richards S."/>
            <person name="Gibbs R.A."/>
            <person name="Weinstock G.M."/>
            <person name="Brown S.J."/>
            <person name="Denell R."/>
            <person name="Beeman R.W."/>
            <person name="Gibbs R."/>
            <person name="Beeman R.W."/>
            <person name="Brown S.J."/>
            <person name="Bucher G."/>
            <person name="Friedrich M."/>
            <person name="Grimmelikhuijzen C.J."/>
            <person name="Klingler M."/>
            <person name="Lorenzen M."/>
            <person name="Richards S."/>
            <person name="Roth S."/>
            <person name="Schroder R."/>
            <person name="Tautz D."/>
            <person name="Zdobnov E.M."/>
            <person name="Muzny D."/>
            <person name="Gibbs R.A."/>
            <person name="Weinstock G.M."/>
            <person name="Attaway T."/>
            <person name="Bell S."/>
            <person name="Buhay C.J."/>
            <person name="Chandrabose M.N."/>
            <person name="Chavez D."/>
            <person name="Clerk-Blankenburg K.P."/>
            <person name="Cree A."/>
            <person name="Dao M."/>
            <person name="Davis C."/>
            <person name="Chacko J."/>
            <person name="Dinh H."/>
            <person name="Dugan-Rocha S."/>
            <person name="Fowler G."/>
            <person name="Garner T.T."/>
            <person name="Garnes J."/>
            <person name="Gnirke A."/>
            <person name="Hawes A."/>
            <person name="Hernandez J."/>
            <person name="Hines S."/>
            <person name="Holder M."/>
            <person name="Hume J."/>
            <person name="Jhangiani S.N."/>
            <person name="Joshi V."/>
            <person name="Khan Z.M."/>
            <person name="Jackson L."/>
            <person name="Kovar C."/>
            <person name="Kowis A."/>
            <person name="Lee S."/>
            <person name="Lewis L.R."/>
            <person name="Margolis J."/>
            <person name="Morgan M."/>
            <person name="Nazareth L.V."/>
            <person name="Nguyen N."/>
            <person name="Okwuonu G."/>
            <person name="Parker D."/>
            <person name="Richards S."/>
            <person name="Ruiz S.J."/>
            <person name="Santibanez J."/>
            <person name="Savard J."/>
            <person name="Scherer S.E."/>
            <person name="Schneider B."/>
            <person name="Sodergren E."/>
            <person name="Tautz D."/>
            <person name="Vattahil S."/>
            <person name="Villasana D."/>
            <person name="White C.S."/>
            <person name="Wright R."/>
            <person name="Park Y."/>
            <person name="Beeman R.W."/>
            <person name="Lord J."/>
            <person name="Oppert B."/>
            <person name="Lorenzen M."/>
            <person name="Brown S."/>
            <person name="Wang L."/>
            <person name="Savard J."/>
            <person name="Tautz D."/>
            <person name="Richards S."/>
            <person name="Weinstock G."/>
            <person name="Gibbs R.A."/>
            <person name="Liu Y."/>
            <person name="Worley K."/>
            <person name="Weinstock G."/>
            <person name="Elsik C.G."/>
            <person name="Reese J.T."/>
            <person name="Elhaik E."/>
            <person name="Landan G."/>
            <person name="Graur D."/>
            <person name="Arensburger P."/>
            <person name="Atkinson P."/>
            <person name="Beeman R.W."/>
            <person name="Beidler J."/>
            <person name="Brown S.J."/>
            <person name="Demuth J.P."/>
            <person name="Drury D.W."/>
            <person name="Du Y.Z."/>
            <person name="Fujiwara H."/>
            <person name="Lorenzen M."/>
            <person name="Maselli V."/>
            <person name="Osanai M."/>
            <person name="Park Y."/>
            <person name="Robertson H.M."/>
            <person name="Tu Z."/>
            <person name="Wang J.J."/>
            <person name="Wang S."/>
            <person name="Richards S."/>
            <person name="Song H."/>
            <person name="Zhang L."/>
            <person name="Sodergren E."/>
            <person name="Werner D."/>
            <person name="Stanke M."/>
            <person name="Morgenstern B."/>
            <person name="Solovyev V."/>
            <person name="Kosarev P."/>
            <person name="Brown G."/>
            <person name="Chen H.C."/>
            <person name="Ermolaeva O."/>
            <person name="Hlavina W."/>
            <person name="Kapustin Y."/>
            <person name="Kiryutin B."/>
            <person name="Kitts P."/>
            <person name="Maglott D."/>
            <person name="Pruitt K."/>
            <person name="Sapojnikov V."/>
            <person name="Souvorov A."/>
            <person name="Mackey A.J."/>
            <person name="Waterhouse R.M."/>
            <person name="Wyder S."/>
            <person name="Zdobnov E.M."/>
            <person name="Zdobnov E.M."/>
            <person name="Wyder S."/>
            <person name="Kriventseva E.V."/>
            <person name="Kadowaki T."/>
            <person name="Bork P."/>
            <person name="Aranda M."/>
            <person name="Bao R."/>
            <person name="Beermann A."/>
            <person name="Berns N."/>
            <person name="Bolognesi R."/>
            <person name="Bonneton F."/>
            <person name="Bopp D."/>
            <person name="Brown S.J."/>
            <person name="Bucher G."/>
            <person name="Butts T."/>
            <person name="Chaumot A."/>
            <person name="Denell R.E."/>
            <person name="Ferrier D.E."/>
            <person name="Friedrich M."/>
            <person name="Gordon C.M."/>
            <person name="Jindra M."/>
            <person name="Klingler M."/>
            <person name="Lan Q."/>
            <person name="Lattorff H.M."/>
            <person name="Laudet V."/>
            <person name="von Levetsow C."/>
            <person name="Liu Z."/>
            <person name="Lutz R."/>
            <person name="Lynch J.A."/>
            <person name="da Fonseca R.N."/>
            <person name="Posnien N."/>
            <person name="Reuter R."/>
            <person name="Roth S."/>
            <person name="Savard J."/>
            <person name="Schinko J.B."/>
            <person name="Schmitt C."/>
            <person name="Schoppmeier M."/>
            <person name="Schroder R."/>
            <person name="Shippy T.D."/>
            <person name="Simonnet F."/>
            <person name="Marques-Souza H."/>
            <person name="Tautz D."/>
            <person name="Tomoyasu Y."/>
            <person name="Trauner J."/>
            <person name="Van der Zee M."/>
            <person name="Vervoort M."/>
            <person name="Wittkopp N."/>
            <person name="Wimmer E.A."/>
            <person name="Yang X."/>
            <person name="Jones A.K."/>
            <person name="Sattelle D.B."/>
            <person name="Ebert P.R."/>
            <person name="Nelson D."/>
            <person name="Scott J.G."/>
            <person name="Beeman R.W."/>
            <person name="Muthukrishnan S."/>
            <person name="Kramer K.J."/>
            <person name="Arakane Y."/>
            <person name="Beeman R.W."/>
            <person name="Zhu Q."/>
            <person name="Hogenkamp D."/>
            <person name="Dixit R."/>
            <person name="Oppert B."/>
            <person name="Jiang H."/>
            <person name="Zou Z."/>
            <person name="Marshall J."/>
            <person name="Elpidina E."/>
            <person name="Vinokurov K."/>
            <person name="Oppert C."/>
            <person name="Zou Z."/>
            <person name="Evans J."/>
            <person name="Lu Z."/>
            <person name="Zhao P."/>
            <person name="Sumathipala N."/>
            <person name="Altincicek B."/>
            <person name="Vilcinskas A."/>
            <person name="Williams M."/>
            <person name="Hultmark D."/>
            <person name="Hetru C."/>
            <person name="Jiang H."/>
            <person name="Grimmelikhuijzen C.J."/>
            <person name="Hauser F."/>
            <person name="Cazzamali G."/>
            <person name="Williamson M."/>
            <person name="Park Y."/>
            <person name="Li B."/>
            <person name="Tanaka Y."/>
            <person name="Predel R."/>
            <person name="Neupert S."/>
            <person name="Schachtner J."/>
            <person name="Verleyen P."/>
            <person name="Raible F."/>
            <person name="Bork P."/>
            <person name="Friedrich M."/>
            <person name="Walden K.K."/>
            <person name="Robertson H.M."/>
            <person name="Angeli S."/>
            <person name="Foret S."/>
            <person name="Bucher G."/>
            <person name="Schuetz S."/>
            <person name="Maleszka R."/>
            <person name="Wimmer E.A."/>
            <person name="Beeman R.W."/>
            <person name="Lorenzen M."/>
            <person name="Tomoyasu Y."/>
            <person name="Miller S.C."/>
            <person name="Grossmann D."/>
            <person name="Bucher G."/>
        </authorList>
    </citation>
    <scope>NUCLEOTIDE SEQUENCE [LARGE SCALE GENOMIC DNA]</scope>
    <source>
        <strain evidence="8 9">Georgia GA2</strain>
    </source>
</reference>
<dbReference type="InterPro" id="IPR028945">
    <property type="entry name" value="Get1"/>
</dbReference>
<evidence type="ECO:0000256" key="3">
    <source>
        <dbReference type="ARBA" id="ARBA00022692"/>
    </source>
</evidence>
<name>A0A139WHW9_TRICA</name>
<protein>
    <submittedName>
        <fullName evidence="8">Glycine--tRNA ligase-like Protein</fullName>
    </submittedName>
</protein>
<dbReference type="OMA" id="ARKIKTM"/>
<evidence type="ECO:0000313" key="8">
    <source>
        <dbReference type="EMBL" id="KYB27573.1"/>
    </source>
</evidence>
<dbReference type="Pfam" id="PF04420">
    <property type="entry name" value="CHD5"/>
    <property type="match status" value="1"/>
</dbReference>
<gene>
    <name evidence="8" type="primary">AUGUSTUS-3.0.2_13782</name>
    <name evidence="8" type="ORF">TcasGA2_TC013782</name>
</gene>
<evidence type="ECO:0000256" key="1">
    <source>
        <dbReference type="ARBA" id="ARBA00004586"/>
    </source>
</evidence>
<keyword evidence="3 7" id="KW-0812">Transmembrane</keyword>
<dbReference type="GO" id="GO:0071816">
    <property type="term" value="P:tail-anchored membrane protein insertion into ER membrane"/>
    <property type="evidence" value="ECO:0007669"/>
    <property type="project" value="InterPro"/>
</dbReference>
<dbReference type="GO" id="GO:0005789">
    <property type="term" value="C:endoplasmic reticulum membrane"/>
    <property type="evidence" value="ECO:0007669"/>
    <property type="project" value="UniProtKB-SubCell"/>
</dbReference>
<dbReference type="AlphaFoldDB" id="A0A139WHW9"/>
<proteinExistence type="inferred from homology"/>
<accession>A0A139WHW9</accession>
<dbReference type="Proteomes" id="UP000007266">
    <property type="component" value="Linkage group 5"/>
</dbReference>
<keyword evidence="6 7" id="KW-0472">Membrane</keyword>
<keyword evidence="8" id="KW-0436">Ligase</keyword>
<dbReference type="GO" id="GO:0016874">
    <property type="term" value="F:ligase activity"/>
    <property type="evidence" value="ECO:0007669"/>
    <property type="project" value="UniProtKB-KW"/>
</dbReference>
<comment type="similarity">
    <text evidence="2">Belongs to the WRB/GET1 family.</text>
</comment>
<keyword evidence="9" id="KW-1185">Reference proteome</keyword>
<sequence>MVDEFAKYSKLQRRINVIDRELEQIKGDKPTNSFVVQLGFTYGVKLVFALLLILLSLYYRYTPVLYLGDKISLTPFTNFICYPNDANYVSFYFWAMCCVTVARLI</sequence>
<feature type="transmembrane region" description="Helical" evidence="7">
    <location>
        <begin position="34"/>
        <end position="59"/>
    </location>
</feature>
<evidence type="ECO:0000256" key="7">
    <source>
        <dbReference type="SAM" id="Phobius"/>
    </source>
</evidence>